<comment type="caution">
    <text evidence="1">The sequence shown here is derived from an EMBL/GenBank/DDBJ whole genome shotgun (WGS) entry which is preliminary data.</text>
</comment>
<dbReference type="EMBL" id="CM042885">
    <property type="protein sequence ID" value="KAI4363753.1"/>
    <property type="molecule type" value="Genomic_DNA"/>
</dbReference>
<proteinExistence type="predicted"/>
<evidence type="ECO:0000313" key="2">
    <source>
        <dbReference type="Proteomes" id="UP001057402"/>
    </source>
</evidence>
<evidence type="ECO:0000313" key="1">
    <source>
        <dbReference type="EMBL" id="KAI4363753.1"/>
    </source>
</evidence>
<name>A0ACB9QCB4_9MYRT</name>
<organism evidence="1 2">
    <name type="scientific">Melastoma candidum</name>
    <dbReference type="NCBI Taxonomy" id="119954"/>
    <lineage>
        <taxon>Eukaryota</taxon>
        <taxon>Viridiplantae</taxon>
        <taxon>Streptophyta</taxon>
        <taxon>Embryophyta</taxon>
        <taxon>Tracheophyta</taxon>
        <taxon>Spermatophyta</taxon>
        <taxon>Magnoliopsida</taxon>
        <taxon>eudicotyledons</taxon>
        <taxon>Gunneridae</taxon>
        <taxon>Pentapetalae</taxon>
        <taxon>rosids</taxon>
        <taxon>malvids</taxon>
        <taxon>Myrtales</taxon>
        <taxon>Melastomataceae</taxon>
        <taxon>Melastomatoideae</taxon>
        <taxon>Melastomateae</taxon>
        <taxon>Melastoma</taxon>
    </lineage>
</organism>
<sequence>MWLRNLLTYSSLTYGFCQEGNADDAEKLLGDMEKKGSLPDHVTYASLIDGYVIVGRLDHAFLLLKHMLDAGCQPNYSSYGVLLKGLQRRPMK</sequence>
<protein>
    <submittedName>
        <fullName evidence="1">Uncharacterized protein</fullName>
    </submittedName>
</protein>
<reference evidence="2" key="1">
    <citation type="journal article" date="2023" name="Front. Plant Sci.">
        <title>Chromosomal-level genome assembly of Melastoma candidum provides insights into trichome evolution.</title>
        <authorList>
            <person name="Zhong Y."/>
            <person name="Wu W."/>
            <person name="Sun C."/>
            <person name="Zou P."/>
            <person name="Liu Y."/>
            <person name="Dai S."/>
            <person name="Zhou R."/>
        </authorList>
    </citation>
    <scope>NUCLEOTIDE SEQUENCE [LARGE SCALE GENOMIC DNA]</scope>
</reference>
<dbReference type="Proteomes" id="UP001057402">
    <property type="component" value="Chromosome 6"/>
</dbReference>
<keyword evidence="2" id="KW-1185">Reference proteome</keyword>
<accession>A0ACB9QCB4</accession>
<gene>
    <name evidence="1" type="ORF">MLD38_019928</name>
</gene>